<dbReference type="EMBL" id="KJ019119">
    <property type="protein sequence ID" value="AIX36032.1"/>
    <property type="molecule type" value="Genomic_DNA"/>
</dbReference>
<dbReference type="Proteomes" id="UP000185347">
    <property type="component" value="Segment"/>
</dbReference>
<dbReference type="Proteomes" id="UP000033003">
    <property type="component" value="Segment"/>
</dbReference>
<evidence type="ECO:0000313" key="9">
    <source>
        <dbReference type="EMBL" id="AIX36032.1"/>
    </source>
</evidence>
<dbReference type="EMBL" id="KJ019126">
    <property type="protein sequence ID" value="AIX37613.1"/>
    <property type="molecule type" value="Genomic_DNA"/>
</dbReference>
<evidence type="ECO:0000313" key="11">
    <source>
        <dbReference type="EMBL" id="AIX37395.1"/>
    </source>
</evidence>
<evidence type="ECO:0000313" key="3">
    <source>
        <dbReference type="EMBL" id="AIX25045.1"/>
    </source>
</evidence>
<dbReference type="EMBL" id="KJ019125">
    <property type="protein sequence ID" value="AIX37395.1"/>
    <property type="molecule type" value="Genomic_DNA"/>
</dbReference>
<evidence type="ECO:0000313" key="4">
    <source>
        <dbReference type="EMBL" id="AIX25264.1"/>
    </source>
</evidence>
<gene>
    <name evidence="13" type="ORF">Syn7803C108_49</name>
    <name evidence="14" type="ORF">Syn7803C40_49</name>
    <name evidence="1" type="ORF">Syn7803C48_49</name>
    <name evidence="2" type="ORF">Syn7803C55_46</name>
    <name evidence="3" type="ORF">Syn7803US110_49</name>
    <name evidence="4" type="ORF">Syn7803US111_49</name>
    <name evidence="5" type="ORF">Syn7803US115_49</name>
    <name evidence="6" type="ORF">Syn7803US61_49</name>
    <name evidence="7" type="ORF">Syn7803US63_48</name>
    <name evidence="8" type="ORF">Syn7803US64_49</name>
    <name evidence="9" type="ORF">Syn7803US65_50</name>
    <name evidence="10" type="ORF">Syn7803US78_49</name>
    <name evidence="11" type="ORF">Syn7803US82_49</name>
    <name evidence="12" type="ORF">Syn7803US83_49</name>
</gene>
<evidence type="ECO:0000313" key="5">
    <source>
        <dbReference type="EMBL" id="AIX26129.1"/>
    </source>
</evidence>
<evidence type="ECO:0000313" key="14">
    <source>
        <dbReference type="EMBL" id="AIX46965.1"/>
    </source>
</evidence>
<reference evidence="15 16" key="1">
    <citation type="submission" date="2013-12" db="EMBL/GenBank/DDBJ databases">
        <title>Ecological redundancy of diverse viral populations within a natural community.</title>
        <authorList>
            <person name="Gregory A.C."/>
            <person name="LaButti K."/>
            <person name="Copeland A."/>
            <person name="Woyke T."/>
            <person name="Sullivan M.B."/>
        </authorList>
    </citation>
    <scope>NUCLEOTIDE SEQUENCE [LARGE SCALE GENOMIC DNA]</scope>
    <source>
        <strain evidence="13">Syn7803C108</strain>
        <strain evidence="14">Syn7803C40</strain>
        <strain evidence="1">Syn7803C48</strain>
        <strain evidence="2">Syn7803C55</strain>
        <strain evidence="3">Syn7803US110</strain>
        <strain evidence="4">Syn7803US111</strain>
        <strain evidence="5">Syn7803US115</strain>
        <strain evidence="6">Syn7803US61</strain>
        <strain evidence="7">Syn7803US63</strain>
        <strain evidence="8">Syn7803US64</strain>
        <strain evidence="9">Syn7803US65</strain>
        <strain evidence="10">Syn7803US78</strain>
        <strain evidence="11">Syn7803US82</strain>
        <strain evidence="12">Syn7803US83</strain>
    </source>
</reference>
<evidence type="ECO:0000313" key="17">
    <source>
        <dbReference type="Proteomes" id="UP000185353"/>
    </source>
</evidence>
<dbReference type="Proteomes" id="UP000185352">
    <property type="component" value="Segment"/>
</dbReference>
<dbReference type="Proteomes" id="UP000185346">
    <property type="component" value="Segment"/>
</dbReference>
<dbReference type="EMBL" id="KJ019035">
    <property type="protein sequence ID" value="AIX16171.1"/>
    <property type="molecule type" value="Genomic_DNA"/>
</dbReference>
<name>A0A0E3FV75_9CAUD</name>
<proteinExistence type="predicted"/>
<dbReference type="Proteomes" id="UP000185361">
    <property type="component" value="Segment"/>
</dbReference>
<evidence type="ECO:0000313" key="16">
    <source>
        <dbReference type="Proteomes" id="UP000185346"/>
    </source>
</evidence>
<evidence type="ECO:0000313" key="1">
    <source>
        <dbReference type="EMBL" id="AIX15307.1"/>
    </source>
</evidence>
<dbReference type="EMBL" id="KJ019031">
    <property type="protein sequence ID" value="AIX15307.1"/>
    <property type="molecule type" value="Genomic_DNA"/>
</dbReference>
<dbReference type="Proteomes" id="UP000185349">
    <property type="component" value="Segment"/>
</dbReference>
<evidence type="ECO:0000313" key="8">
    <source>
        <dbReference type="EMBL" id="AIX35812.1"/>
    </source>
</evidence>
<dbReference type="Proteomes" id="UP000185357">
    <property type="component" value="Segment"/>
</dbReference>
<dbReference type="Proteomes" id="UP000185385">
    <property type="component" value="Segment"/>
</dbReference>
<sequence length="96" mass="11098">MNYTLKQLQDRVNSMIKEQGEDAECAAWIYTKEDIHVKDESGEVDYDIQVENPALIARIFDDVGNVDYIYQVIQEAVDEATEEQFMSYQQELVEAA</sequence>
<evidence type="ECO:0000313" key="7">
    <source>
        <dbReference type="EMBL" id="AIX35594.1"/>
    </source>
</evidence>
<dbReference type="EMBL" id="KJ019139">
    <property type="protein sequence ID" value="AIX40411.1"/>
    <property type="molecule type" value="Genomic_DNA"/>
</dbReference>
<dbReference type="EMBL" id="KJ019121">
    <property type="protein sequence ID" value="AIX36468.1"/>
    <property type="molecule type" value="Genomic_DNA"/>
</dbReference>
<evidence type="ECO:0000313" key="6">
    <source>
        <dbReference type="EMBL" id="AIX35173.1"/>
    </source>
</evidence>
<dbReference type="Proteomes" id="UP000185353">
    <property type="component" value="Segment"/>
</dbReference>
<evidence type="ECO:0000313" key="10">
    <source>
        <dbReference type="EMBL" id="AIX36468.1"/>
    </source>
</evidence>
<organism evidence="7 17">
    <name type="scientific">Synechococcus phage ACG-2014d</name>
    <dbReference type="NCBI Taxonomy" id="1493509"/>
    <lineage>
        <taxon>Viruses</taxon>
        <taxon>Duplodnaviria</taxon>
        <taxon>Heunggongvirae</taxon>
        <taxon>Uroviricota</taxon>
        <taxon>Caudoviricetes</taxon>
        <taxon>Pantevenvirales</taxon>
        <taxon>Kyanoviridae</taxon>
        <taxon>Lowelvirus</taxon>
        <taxon>Lowelvirus tuscon4d</taxon>
    </lineage>
</organism>
<evidence type="ECO:0000313" key="13">
    <source>
        <dbReference type="EMBL" id="AIX40411.1"/>
    </source>
</evidence>
<dbReference type="EMBL" id="KJ019115">
    <property type="protein sequence ID" value="AIX35173.1"/>
    <property type="molecule type" value="Genomic_DNA"/>
</dbReference>
<dbReference type="Proteomes" id="UP000185386">
    <property type="component" value="Segment"/>
</dbReference>
<evidence type="ECO:0000313" key="2">
    <source>
        <dbReference type="EMBL" id="AIX16171.1"/>
    </source>
</evidence>
<dbReference type="EMBL" id="KJ019075">
    <property type="protein sequence ID" value="AIX25264.1"/>
    <property type="molecule type" value="Genomic_DNA"/>
</dbReference>
<evidence type="ECO:0000313" key="15">
    <source>
        <dbReference type="Proteomes" id="UP000033003"/>
    </source>
</evidence>
<dbReference type="Proteomes" id="UP000185354">
    <property type="component" value="Segment"/>
</dbReference>
<protein>
    <submittedName>
        <fullName evidence="7">Uncharacterized protein</fullName>
    </submittedName>
</protein>
<evidence type="ECO:0000313" key="12">
    <source>
        <dbReference type="EMBL" id="AIX37613.1"/>
    </source>
</evidence>
<dbReference type="Proteomes" id="UP000185370">
    <property type="component" value="Segment"/>
</dbReference>
<dbReference type="Proteomes" id="UP000185373">
    <property type="component" value="Segment"/>
</dbReference>
<dbReference type="EMBL" id="KJ019117">
    <property type="protein sequence ID" value="AIX35594.1"/>
    <property type="molecule type" value="Genomic_DNA"/>
</dbReference>
<dbReference type="EMBL" id="KJ019079">
    <property type="protein sequence ID" value="AIX26129.1"/>
    <property type="molecule type" value="Genomic_DNA"/>
</dbReference>
<dbReference type="EMBL" id="KJ019118">
    <property type="protein sequence ID" value="AIX35812.1"/>
    <property type="molecule type" value="Genomic_DNA"/>
</dbReference>
<dbReference type="EMBL" id="KJ019074">
    <property type="protein sequence ID" value="AIX25045.1"/>
    <property type="molecule type" value="Genomic_DNA"/>
</dbReference>
<accession>A0A0E3FV75</accession>
<dbReference type="EMBL" id="KJ019165">
    <property type="protein sequence ID" value="AIX46965.1"/>
    <property type="molecule type" value="Genomic_DNA"/>
</dbReference>
<dbReference type="Proteomes" id="UP000185379">
    <property type="component" value="Segment"/>
</dbReference>